<feature type="repeat" description="Solcar" evidence="9">
    <location>
        <begin position="140"/>
        <end position="229"/>
    </location>
</feature>
<dbReference type="OMA" id="IMYPISM"/>
<comment type="similarity">
    <text evidence="2 10">Belongs to the mitochondrial carrier (TC 2.A.29) family.</text>
</comment>
<dbReference type="InterPro" id="IPR018108">
    <property type="entry name" value="MCP_transmembrane"/>
</dbReference>
<keyword evidence="5" id="KW-0677">Repeat</keyword>
<dbReference type="PANTHER" id="PTHR45939">
    <property type="entry name" value="PEROXISOMAL MEMBRANE PROTEIN PMP34-RELATED"/>
    <property type="match status" value="1"/>
</dbReference>
<dbReference type="KEGG" id="ssl:SS1G_13712"/>
<dbReference type="SUPFAM" id="SSF103506">
    <property type="entry name" value="Mitochondrial carrier"/>
    <property type="match status" value="1"/>
</dbReference>
<dbReference type="AlphaFoldDB" id="A7F7Y2"/>
<accession>A7F7Y2</accession>
<dbReference type="STRING" id="665079.A7F7Y2"/>
<feature type="region of interest" description="Disordered" evidence="11">
    <location>
        <begin position="272"/>
        <end position="307"/>
    </location>
</feature>
<evidence type="ECO:0000256" key="3">
    <source>
        <dbReference type="ARBA" id="ARBA00022448"/>
    </source>
</evidence>
<reference evidence="13" key="1">
    <citation type="journal article" date="2011" name="PLoS Genet.">
        <title>Genomic analysis of the necrotrophic fungal pathogens Sclerotinia sclerotiorum and Botrytis cinerea.</title>
        <authorList>
            <person name="Amselem J."/>
            <person name="Cuomo C.A."/>
            <person name="van Kan J.A."/>
            <person name="Viaud M."/>
            <person name="Benito E.P."/>
            <person name="Couloux A."/>
            <person name="Coutinho P.M."/>
            <person name="de Vries R.P."/>
            <person name="Dyer P.S."/>
            <person name="Fillinger S."/>
            <person name="Fournier E."/>
            <person name="Gout L."/>
            <person name="Hahn M."/>
            <person name="Kohn L."/>
            <person name="Lapalu N."/>
            <person name="Plummer K.M."/>
            <person name="Pradier J.M."/>
            <person name="Quevillon E."/>
            <person name="Sharon A."/>
            <person name="Simon A."/>
            <person name="ten Have A."/>
            <person name="Tudzynski B."/>
            <person name="Tudzynski P."/>
            <person name="Wincker P."/>
            <person name="Andrew M."/>
            <person name="Anthouard V."/>
            <person name="Beever R.E."/>
            <person name="Beffa R."/>
            <person name="Benoit I."/>
            <person name="Bouzid O."/>
            <person name="Brault B."/>
            <person name="Chen Z."/>
            <person name="Choquer M."/>
            <person name="Collemare J."/>
            <person name="Cotton P."/>
            <person name="Danchin E.G."/>
            <person name="Da Silva C."/>
            <person name="Gautier A."/>
            <person name="Giraud C."/>
            <person name="Giraud T."/>
            <person name="Gonzalez C."/>
            <person name="Grossetete S."/>
            <person name="Guldener U."/>
            <person name="Henrissat B."/>
            <person name="Howlett B.J."/>
            <person name="Kodira C."/>
            <person name="Kretschmer M."/>
            <person name="Lappartient A."/>
            <person name="Leroch M."/>
            <person name="Levis C."/>
            <person name="Mauceli E."/>
            <person name="Neuveglise C."/>
            <person name="Oeser B."/>
            <person name="Pearson M."/>
            <person name="Poulain J."/>
            <person name="Poussereau N."/>
            <person name="Quesneville H."/>
            <person name="Rascle C."/>
            <person name="Schumacher J."/>
            <person name="Segurens B."/>
            <person name="Sexton A."/>
            <person name="Silva E."/>
            <person name="Sirven C."/>
            <person name="Soanes D.M."/>
            <person name="Talbot N.J."/>
            <person name="Templeton M."/>
            <person name="Yandava C."/>
            <person name="Yarden O."/>
            <person name="Zeng Q."/>
            <person name="Rollins J.A."/>
            <person name="Lebrun M.H."/>
            <person name="Dickman M."/>
        </authorList>
    </citation>
    <scope>NUCLEOTIDE SEQUENCE [LARGE SCALE GENOMIC DNA]</scope>
    <source>
        <strain evidence="13">ATCC 18683 / 1980 / Ss-1</strain>
    </source>
</reference>
<evidence type="ECO:0000256" key="5">
    <source>
        <dbReference type="ARBA" id="ARBA00022737"/>
    </source>
</evidence>
<evidence type="ECO:0000256" key="6">
    <source>
        <dbReference type="ARBA" id="ARBA00022792"/>
    </source>
</evidence>
<dbReference type="EMBL" id="CH476646">
    <property type="protein sequence ID" value="EDN98853.1"/>
    <property type="molecule type" value="Genomic_DNA"/>
</dbReference>
<dbReference type="RefSeq" id="XP_001585473.1">
    <property type="nucleotide sequence ID" value="XM_001585423.1"/>
</dbReference>
<dbReference type="GO" id="GO:0015217">
    <property type="term" value="F:ADP transmembrane transporter activity"/>
    <property type="evidence" value="ECO:0000318"/>
    <property type="project" value="GO_Central"/>
</dbReference>
<evidence type="ECO:0000256" key="2">
    <source>
        <dbReference type="ARBA" id="ARBA00006375"/>
    </source>
</evidence>
<gene>
    <name evidence="12" type="ORF">SS1G_13712</name>
</gene>
<feature type="region of interest" description="Disordered" evidence="11">
    <location>
        <begin position="403"/>
        <end position="441"/>
    </location>
</feature>
<evidence type="ECO:0000256" key="4">
    <source>
        <dbReference type="ARBA" id="ARBA00022692"/>
    </source>
</evidence>
<keyword evidence="6" id="KW-0496">Mitochondrion</keyword>
<dbReference type="InterPro" id="IPR023395">
    <property type="entry name" value="MCP_dom_sf"/>
</dbReference>
<name>A7F7Y2_SCLS1</name>
<evidence type="ECO:0000256" key="7">
    <source>
        <dbReference type="ARBA" id="ARBA00022989"/>
    </source>
</evidence>
<comment type="subcellular location">
    <subcellularLocation>
        <location evidence="1">Membrane</location>
        <topology evidence="1">Multi-pass membrane protein</topology>
    </subcellularLocation>
</comment>
<keyword evidence="3 10" id="KW-0813">Transport</keyword>
<evidence type="ECO:0000313" key="13">
    <source>
        <dbReference type="Proteomes" id="UP000001312"/>
    </source>
</evidence>
<dbReference type="GO" id="GO:0016020">
    <property type="term" value="C:membrane"/>
    <property type="evidence" value="ECO:0000318"/>
    <property type="project" value="GO_Central"/>
</dbReference>
<dbReference type="PROSITE" id="PS50920">
    <property type="entry name" value="SOLCAR"/>
    <property type="match status" value="3"/>
</dbReference>
<feature type="compositionally biased region" description="Polar residues" evidence="11">
    <location>
        <begin position="414"/>
        <end position="441"/>
    </location>
</feature>
<evidence type="ECO:0000256" key="8">
    <source>
        <dbReference type="ARBA" id="ARBA00023136"/>
    </source>
</evidence>
<dbReference type="InterPro" id="IPR052217">
    <property type="entry name" value="Mito/Peroxisomal_Carrier"/>
</dbReference>
<protein>
    <recommendedName>
        <fullName evidence="14">Mitochondrial carrier protein</fullName>
    </recommendedName>
</protein>
<evidence type="ECO:0000313" key="12">
    <source>
        <dbReference type="EMBL" id="EDN98853.1"/>
    </source>
</evidence>
<dbReference type="Gene3D" id="1.50.40.10">
    <property type="entry name" value="Mitochondrial carrier domain"/>
    <property type="match status" value="1"/>
</dbReference>
<keyword evidence="6" id="KW-0999">Mitochondrion inner membrane</keyword>
<dbReference type="InParanoid" id="A7F7Y2"/>
<dbReference type="GeneID" id="5481482"/>
<dbReference type="Pfam" id="PF00153">
    <property type="entry name" value="Mito_carr"/>
    <property type="match status" value="3"/>
</dbReference>
<dbReference type="Proteomes" id="UP000001312">
    <property type="component" value="Unassembled WGS sequence"/>
</dbReference>
<keyword evidence="8 9" id="KW-0472">Membrane</keyword>
<keyword evidence="7" id="KW-1133">Transmembrane helix</keyword>
<sequence>MREGGKEDAFTLYHQHHDTPSSPTTSTALPALGHAISGATGTAISNLCIYPLDLIITRLQVQRTLANSSSSTTSKTQKYTSVADTFDKIYHEEGGIAAFYSGVLQDTSKSIADSFLFFLFYGYIRSKRLQSHNSSSKAALPALEELGVGALAGGLSKFFTTPLSNIVVRKQTHSMTSSAGSKAPTISSIVSDIREKKGITGFWSGYSASLILTLNPSLTFFLYEFLKRALVPRNKRDDPGARITFLLAALSKAVASSVTYPVSLAKARAQVDGSSSSSPVDKESVEKFTEDVKDATRNKSRESAKEAEKHLVDVSKKAKRRTIIHSILKIYKEEGIGGLYEGIGGEIIKGFLGHGLTMIVKDRVHELIISLYFTVLRLLNRSPSSKEIISEAKEKVIENSENLASKAREKGESALNSLKTTGESTIQSARETTSNITSTAQDSATNISQSAKDVSGKVINGVKSAGEKTNANLPTTKETTDKATVIGNNLTEKTKNTNEYVNKEAGHLLGNAGEQLGERIEGLGGEVKRRYLGLEFGNTYVGTYWAGGKLEKDWQKGFEGLGW</sequence>
<keyword evidence="4 9" id="KW-0812">Transmembrane</keyword>
<evidence type="ECO:0000256" key="11">
    <source>
        <dbReference type="SAM" id="MobiDB-lite"/>
    </source>
</evidence>
<organism evidence="12 13">
    <name type="scientific">Sclerotinia sclerotiorum (strain ATCC 18683 / 1980 / Ss-1)</name>
    <name type="common">White mold</name>
    <name type="synonym">Whetzelinia sclerotiorum</name>
    <dbReference type="NCBI Taxonomy" id="665079"/>
    <lineage>
        <taxon>Eukaryota</taxon>
        <taxon>Fungi</taxon>
        <taxon>Dikarya</taxon>
        <taxon>Ascomycota</taxon>
        <taxon>Pezizomycotina</taxon>
        <taxon>Leotiomycetes</taxon>
        <taxon>Helotiales</taxon>
        <taxon>Sclerotiniaceae</taxon>
        <taxon>Sclerotinia</taxon>
    </lineage>
</organism>
<evidence type="ECO:0008006" key="14">
    <source>
        <dbReference type="Google" id="ProtNLM"/>
    </source>
</evidence>
<keyword evidence="13" id="KW-1185">Reference proteome</keyword>
<evidence type="ECO:0000256" key="10">
    <source>
        <dbReference type="RuleBase" id="RU000488"/>
    </source>
</evidence>
<dbReference type="PANTHER" id="PTHR45939:SF2">
    <property type="entry name" value="CARRIER PROTEIN, PUTATIVE (AFU_ORTHOLOGUE AFUA_2G13870)-RELATED"/>
    <property type="match status" value="1"/>
</dbReference>
<feature type="compositionally biased region" description="Basic and acidic residues" evidence="11">
    <location>
        <begin position="280"/>
        <end position="307"/>
    </location>
</feature>
<proteinExistence type="inferred from homology"/>
<feature type="repeat" description="Solcar" evidence="9">
    <location>
        <begin position="29"/>
        <end position="127"/>
    </location>
</feature>
<evidence type="ECO:0000256" key="9">
    <source>
        <dbReference type="PROSITE-ProRule" id="PRU00282"/>
    </source>
</evidence>
<feature type="repeat" description="Solcar" evidence="9">
    <location>
        <begin position="239"/>
        <end position="367"/>
    </location>
</feature>
<evidence type="ECO:0000256" key="1">
    <source>
        <dbReference type="ARBA" id="ARBA00004141"/>
    </source>
</evidence>